<comment type="caution">
    <text evidence="2">The sequence shown here is derived from an EMBL/GenBank/DDBJ whole genome shotgun (WGS) entry which is preliminary data.</text>
</comment>
<gene>
    <name evidence="2" type="ORF">PLEPLA_LOCUS4822</name>
</gene>
<sequence length="128" mass="14284">RSDLASSATEERHSPNPVFDPPRGETHRHRGSETRRRFTQKGGVRVRTSVASSSSHQTAEMGAVTLHSGLGNPTLRSVTAHGGGSATTRHIRKHCHLWSELHLELAHLHRHKDPNLGHIKNHRHDHSH</sequence>
<feature type="region of interest" description="Disordered" evidence="1">
    <location>
        <begin position="1"/>
        <end position="59"/>
    </location>
</feature>
<dbReference type="EMBL" id="CADEAL010000238">
    <property type="protein sequence ID" value="CAB1417021.1"/>
    <property type="molecule type" value="Genomic_DNA"/>
</dbReference>
<dbReference type="AlphaFoldDB" id="A0A9N7TPZ5"/>
<feature type="compositionally biased region" description="Low complexity" evidence="1">
    <location>
        <begin position="45"/>
        <end position="55"/>
    </location>
</feature>
<evidence type="ECO:0000313" key="3">
    <source>
        <dbReference type="Proteomes" id="UP001153269"/>
    </source>
</evidence>
<feature type="compositionally biased region" description="Basic and acidic residues" evidence="1">
    <location>
        <begin position="1"/>
        <end position="14"/>
    </location>
</feature>
<reference evidence="2" key="1">
    <citation type="submission" date="2020-03" db="EMBL/GenBank/DDBJ databases">
        <authorList>
            <person name="Weist P."/>
        </authorList>
    </citation>
    <scope>NUCLEOTIDE SEQUENCE</scope>
</reference>
<accession>A0A9N7TPZ5</accession>
<protein>
    <submittedName>
        <fullName evidence="2">Uncharacterized protein</fullName>
    </submittedName>
</protein>
<name>A0A9N7TPZ5_PLEPL</name>
<keyword evidence="3" id="KW-1185">Reference proteome</keyword>
<feature type="non-terminal residue" evidence="2">
    <location>
        <position position="1"/>
    </location>
</feature>
<evidence type="ECO:0000313" key="2">
    <source>
        <dbReference type="EMBL" id="CAB1417021.1"/>
    </source>
</evidence>
<proteinExistence type="predicted"/>
<organism evidence="2 3">
    <name type="scientific">Pleuronectes platessa</name>
    <name type="common">European plaice</name>
    <dbReference type="NCBI Taxonomy" id="8262"/>
    <lineage>
        <taxon>Eukaryota</taxon>
        <taxon>Metazoa</taxon>
        <taxon>Chordata</taxon>
        <taxon>Craniata</taxon>
        <taxon>Vertebrata</taxon>
        <taxon>Euteleostomi</taxon>
        <taxon>Actinopterygii</taxon>
        <taxon>Neopterygii</taxon>
        <taxon>Teleostei</taxon>
        <taxon>Neoteleostei</taxon>
        <taxon>Acanthomorphata</taxon>
        <taxon>Carangaria</taxon>
        <taxon>Pleuronectiformes</taxon>
        <taxon>Pleuronectoidei</taxon>
        <taxon>Pleuronectidae</taxon>
        <taxon>Pleuronectes</taxon>
    </lineage>
</organism>
<evidence type="ECO:0000256" key="1">
    <source>
        <dbReference type="SAM" id="MobiDB-lite"/>
    </source>
</evidence>
<dbReference type="Proteomes" id="UP001153269">
    <property type="component" value="Unassembled WGS sequence"/>
</dbReference>